<dbReference type="HOGENOM" id="CLU_1124880_0_0_1"/>
<organism evidence="2 3">
    <name type="scientific">Pestalotiopsis fici (strain W106-1 / CGMCC3.15140)</name>
    <dbReference type="NCBI Taxonomy" id="1229662"/>
    <lineage>
        <taxon>Eukaryota</taxon>
        <taxon>Fungi</taxon>
        <taxon>Dikarya</taxon>
        <taxon>Ascomycota</taxon>
        <taxon>Pezizomycotina</taxon>
        <taxon>Sordariomycetes</taxon>
        <taxon>Xylariomycetidae</taxon>
        <taxon>Amphisphaeriales</taxon>
        <taxon>Sporocadaceae</taxon>
        <taxon>Pestalotiopsis</taxon>
    </lineage>
</organism>
<evidence type="ECO:0000313" key="3">
    <source>
        <dbReference type="Proteomes" id="UP000030651"/>
    </source>
</evidence>
<accession>W3WJ19</accession>
<dbReference type="KEGG" id="pfy:PFICI_15097"/>
<proteinExistence type="predicted"/>
<dbReference type="RefSeq" id="XP_007841869.1">
    <property type="nucleotide sequence ID" value="XM_007843678.1"/>
</dbReference>
<feature type="chain" id="PRO_5004835026" evidence="1">
    <location>
        <begin position="19"/>
        <end position="226"/>
    </location>
</feature>
<protein>
    <submittedName>
        <fullName evidence="2">Uncharacterized protein</fullName>
    </submittedName>
</protein>
<keyword evidence="1" id="KW-0732">Signal</keyword>
<dbReference type="OrthoDB" id="4708767at2759"/>
<evidence type="ECO:0000256" key="1">
    <source>
        <dbReference type="SAM" id="SignalP"/>
    </source>
</evidence>
<dbReference type="InParanoid" id="W3WJ19"/>
<reference evidence="3" key="1">
    <citation type="journal article" date="2015" name="BMC Genomics">
        <title>Genomic and transcriptomic analysis of the endophytic fungus Pestalotiopsis fici reveals its lifestyle and high potential for synthesis of natural products.</title>
        <authorList>
            <person name="Wang X."/>
            <person name="Zhang X."/>
            <person name="Liu L."/>
            <person name="Xiang M."/>
            <person name="Wang W."/>
            <person name="Sun X."/>
            <person name="Che Y."/>
            <person name="Guo L."/>
            <person name="Liu G."/>
            <person name="Guo L."/>
            <person name="Wang C."/>
            <person name="Yin W.B."/>
            <person name="Stadler M."/>
            <person name="Zhang X."/>
            <person name="Liu X."/>
        </authorList>
    </citation>
    <scope>NUCLEOTIDE SEQUENCE [LARGE SCALE GENOMIC DNA]</scope>
    <source>
        <strain evidence="3">W106-1 / CGMCC3.15140</strain>
    </source>
</reference>
<dbReference type="EMBL" id="KI912123">
    <property type="protein sequence ID" value="ETS73152.1"/>
    <property type="molecule type" value="Genomic_DNA"/>
</dbReference>
<keyword evidence="3" id="KW-1185">Reference proteome</keyword>
<sequence length="226" mass="23843">MLSSIAIHLLMGLGLVMAEPIKVIQQRQFGEGVVEAGSIQVRDAEVEARALKNIQALATFDTLIANTNPTSSIGSYGALTWQGIAVAKVGRAPVIGIIPISANNVAVYGTISQTISNIATVSAVYPGSKVASFSLQSFYYACTASFGKLPTECRVGVAGYDKKNILIAYKAFNFPSSTGFATARMSTATLSSAFKGLAYVKFSTTYLNNIPGVTVLDNMQYTITTA</sequence>
<dbReference type="GeneID" id="19280110"/>
<gene>
    <name evidence="2" type="ORF">PFICI_15097</name>
</gene>
<feature type="signal peptide" evidence="1">
    <location>
        <begin position="1"/>
        <end position="18"/>
    </location>
</feature>
<name>W3WJ19_PESFW</name>
<dbReference type="AlphaFoldDB" id="W3WJ19"/>
<evidence type="ECO:0000313" key="2">
    <source>
        <dbReference type="EMBL" id="ETS73152.1"/>
    </source>
</evidence>
<dbReference type="Proteomes" id="UP000030651">
    <property type="component" value="Unassembled WGS sequence"/>
</dbReference>
<dbReference type="eggNOG" id="ENOG502RWZM">
    <property type="taxonomic scope" value="Eukaryota"/>
</dbReference>